<dbReference type="STRING" id="698762.SAMN00808754_0478"/>
<sequence length="257" mass="28114">MPSWDKMDPEEGHGGGHETAGIMRWLLTYADLITLLMAFFIVMYAISKVDIVRYQQLVRALAQIFTGGSAMILPELGGGSSVVPPEEPGDPLASLAAGVSEYIAEQGLKNEVFITITEQGVIISFTGSVLFDKGEAKLRPEALPILNKIAALLKTVPNYVGVVGSTDDLPINTLQFPSNWELSVIRATTVIRYLTENAGLEPTRFVALGYGEYHPLFPNTNEENRKKNRRVDIIIYKHNPFVTGNSNRNPAGKSPSP</sequence>
<dbReference type="InterPro" id="IPR006665">
    <property type="entry name" value="OmpA-like"/>
</dbReference>
<organism evidence="10 11">
    <name type="scientific">Thermanaeromonas toyohensis ToBE</name>
    <dbReference type="NCBI Taxonomy" id="698762"/>
    <lineage>
        <taxon>Bacteria</taxon>
        <taxon>Bacillati</taxon>
        <taxon>Bacillota</taxon>
        <taxon>Clostridia</taxon>
        <taxon>Neomoorellales</taxon>
        <taxon>Neomoorellaceae</taxon>
        <taxon>Thermanaeromonas</taxon>
    </lineage>
</organism>
<dbReference type="EMBL" id="LT838272">
    <property type="protein sequence ID" value="SMB91562.1"/>
    <property type="molecule type" value="Genomic_DNA"/>
</dbReference>
<keyword evidence="6 7" id="KW-0472">Membrane</keyword>
<evidence type="ECO:0000256" key="7">
    <source>
        <dbReference type="PROSITE-ProRule" id="PRU00473"/>
    </source>
</evidence>
<dbReference type="PANTHER" id="PTHR30329:SF16">
    <property type="entry name" value="CHEMOTAXIS MOTB PROTEIN"/>
    <property type="match status" value="1"/>
</dbReference>
<dbReference type="CDD" id="cd07185">
    <property type="entry name" value="OmpA_C-like"/>
    <property type="match status" value="1"/>
</dbReference>
<evidence type="ECO:0000256" key="8">
    <source>
        <dbReference type="SAM" id="Phobius"/>
    </source>
</evidence>
<keyword evidence="3" id="KW-1003">Cell membrane</keyword>
<evidence type="ECO:0000256" key="4">
    <source>
        <dbReference type="ARBA" id="ARBA00022692"/>
    </source>
</evidence>
<evidence type="ECO:0000256" key="5">
    <source>
        <dbReference type="ARBA" id="ARBA00022989"/>
    </source>
</evidence>
<evidence type="ECO:0000313" key="10">
    <source>
        <dbReference type="EMBL" id="SMB91562.1"/>
    </source>
</evidence>
<dbReference type="Pfam" id="PF13677">
    <property type="entry name" value="MotB_plug"/>
    <property type="match status" value="1"/>
</dbReference>
<name>A0A1W1VDV9_9FIRM</name>
<dbReference type="SUPFAM" id="SSF103088">
    <property type="entry name" value="OmpA-like"/>
    <property type="match status" value="1"/>
</dbReference>
<dbReference type="PANTHER" id="PTHR30329">
    <property type="entry name" value="STATOR ELEMENT OF FLAGELLAR MOTOR COMPLEX"/>
    <property type="match status" value="1"/>
</dbReference>
<proteinExistence type="inferred from homology"/>
<protein>
    <submittedName>
        <fullName evidence="10">Chemotaxis protein MotB</fullName>
    </submittedName>
</protein>
<dbReference type="AlphaFoldDB" id="A0A1W1VDV9"/>
<dbReference type="RefSeq" id="WP_084663680.1">
    <property type="nucleotide sequence ID" value="NZ_LT838272.1"/>
</dbReference>
<dbReference type="PROSITE" id="PS51123">
    <property type="entry name" value="OMPA_2"/>
    <property type="match status" value="1"/>
</dbReference>
<keyword evidence="4 8" id="KW-0812">Transmembrane</keyword>
<dbReference type="Proteomes" id="UP000192569">
    <property type="component" value="Chromosome I"/>
</dbReference>
<dbReference type="InterPro" id="IPR025713">
    <property type="entry name" value="MotB-like_N_dom"/>
</dbReference>
<keyword evidence="11" id="KW-1185">Reference proteome</keyword>
<comment type="similarity">
    <text evidence="2">Belongs to the MotB family.</text>
</comment>
<reference evidence="10 11" key="1">
    <citation type="submission" date="2017-04" db="EMBL/GenBank/DDBJ databases">
        <authorList>
            <person name="Afonso C.L."/>
            <person name="Miller P.J."/>
            <person name="Scott M.A."/>
            <person name="Spackman E."/>
            <person name="Goraichik I."/>
            <person name="Dimitrov K.M."/>
            <person name="Suarez D.L."/>
            <person name="Swayne D.E."/>
        </authorList>
    </citation>
    <scope>NUCLEOTIDE SEQUENCE [LARGE SCALE GENOMIC DNA]</scope>
    <source>
        <strain evidence="10 11">ToBE</strain>
    </source>
</reference>
<feature type="transmembrane region" description="Helical" evidence="8">
    <location>
        <begin position="26"/>
        <end position="46"/>
    </location>
</feature>
<accession>A0A1W1VDV9</accession>
<evidence type="ECO:0000256" key="3">
    <source>
        <dbReference type="ARBA" id="ARBA00022475"/>
    </source>
</evidence>
<gene>
    <name evidence="10" type="ORF">SAMN00808754_0478</name>
</gene>
<feature type="domain" description="OmpA-like" evidence="9">
    <location>
        <begin position="118"/>
        <end position="239"/>
    </location>
</feature>
<evidence type="ECO:0000256" key="2">
    <source>
        <dbReference type="ARBA" id="ARBA00008914"/>
    </source>
</evidence>
<dbReference type="InterPro" id="IPR050330">
    <property type="entry name" value="Bact_OuterMem_StrucFunc"/>
</dbReference>
<dbReference type="InterPro" id="IPR036737">
    <property type="entry name" value="OmpA-like_sf"/>
</dbReference>
<comment type="subcellular location">
    <subcellularLocation>
        <location evidence="1">Cell membrane</location>
        <topology evidence="1">Single-pass membrane protein</topology>
    </subcellularLocation>
</comment>
<evidence type="ECO:0000256" key="1">
    <source>
        <dbReference type="ARBA" id="ARBA00004162"/>
    </source>
</evidence>
<dbReference type="Pfam" id="PF00691">
    <property type="entry name" value="OmpA"/>
    <property type="match status" value="1"/>
</dbReference>
<dbReference type="Gene3D" id="3.30.1330.60">
    <property type="entry name" value="OmpA-like domain"/>
    <property type="match status" value="1"/>
</dbReference>
<dbReference type="GO" id="GO:0005886">
    <property type="term" value="C:plasma membrane"/>
    <property type="evidence" value="ECO:0007669"/>
    <property type="project" value="UniProtKB-SubCell"/>
</dbReference>
<evidence type="ECO:0000313" key="11">
    <source>
        <dbReference type="Proteomes" id="UP000192569"/>
    </source>
</evidence>
<evidence type="ECO:0000256" key="6">
    <source>
        <dbReference type="ARBA" id="ARBA00023136"/>
    </source>
</evidence>
<keyword evidence="5 8" id="KW-1133">Transmembrane helix</keyword>
<evidence type="ECO:0000259" key="9">
    <source>
        <dbReference type="PROSITE" id="PS51123"/>
    </source>
</evidence>